<proteinExistence type="predicted"/>
<name>A0A815TLG0_9BILA</name>
<dbReference type="PROSITE" id="PS01186">
    <property type="entry name" value="EGF_2"/>
    <property type="match status" value="1"/>
</dbReference>
<comment type="caution">
    <text evidence="3">The sequence shown here is derived from an EMBL/GenBank/DDBJ whole genome shotgun (WGS) entry which is preliminary data.</text>
</comment>
<feature type="domain" description="EGF-like" evidence="2">
    <location>
        <begin position="20"/>
        <end position="55"/>
    </location>
</feature>
<organism evidence="3 5">
    <name type="scientific">Rotaria magnacalcarata</name>
    <dbReference type="NCBI Taxonomy" id="392030"/>
    <lineage>
        <taxon>Eukaryota</taxon>
        <taxon>Metazoa</taxon>
        <taxon>Spiralia</taxon>
        <taxon>Gnathifera</taxon>
        <taxon>Rotifera</taxon>
        <taxon>Eurotatoria</taxon>
        <taxon>Bdelloidea</taxon>
        <taxon>Philodinida</taxon>
        <taxon>Philodinidae</taxon>
        <taxon>Rotaria</taxon>
    </lineage>
</organism>
<dbReference type="PROSITE" id="PS50026">
    <property type="entry name" value="EGF_3"/>
    <property type="match status" value="2"/>
</dbReference>
<dbReference type="InterPro" id="IPR000742">
    <property type="entry name" value="EGF"/>
</dbReference>
<dbReference type="EMBL" id="CAJNOV010012964">
    <property type="protein sequence ID" value="CAF1503669.1"/>
    <property type="molecule type" value="Genomic_DNA"/>
</dbReference>
<accession>A0A815TLG0</accession>
<dbReference type="Gene3D" id="2.10.25.10">
    <property type="entry name" value="Laminin"/>
    <property type="match status" value="2"/>
</dbReference>
<feature type="disulfide bond" evidence="1">
    <location>
        <begin position="45"/>
        <end position="54"/>
    </location>
</feature>
<evidence type="ECO:0000313" key="4">
    <source>
        <dbReference type="EMBL" id="CAF5100600.1"/>
    </source>
</evidence>
<dbReference type="Proteomes" id="UP000663855">
    <property type="component" value="Unassembled WGS sequence"/>
</dbReference>
<dbReference type="AlphaFoldDB" id="A0A815TLG0"/>
<evidence type="ECO:0000313" key="5">
    <source>
        <dbReference type="Proteomes" id="UP000663855"/>
    </source>
</evidence>
<dbReference type="Pfam" id="PF00008">
    <property type="entry name" value="EGF"/>
    <property type="match status" value="1"/>
</dbReference>
<feature type="domain" description="EGF-like" evidence="2">
    <location>
        <begin position="58"/>
        <end position="101"/>
    </location>
</feature>
<sequence length="130" mass="14763">RSSSDTCDSGWMDAEFNHSDLIYHPNPCFPGSMCISVKRKSVCICPMNRFGPTCRVQTAHICHEKACQNKGTCLTLDVNARAALNQFYCACPVGFIGFKCEKEIARFYIHFELELIAKYRYIPLMIVLLV</sequence>
<dbReference type="Proteomes" id="UP000681967">
    <property type="component" value="Unassembled WGS sequence"/>
</dbReference>
<evidence type="ECO:0000313" key="3">
    <source>
        <dbReference type="EMBL" id="CAF1503669.1"/>
    </source>
</evidence>
<comment type="caution">
    <text evidence="1">Lacks conserved residue(s) required for the propagation of feature annotation.</text>
</comment>
<dbReference type="SUPFAM" id="SSF57196">
    <property type="entry name" value="EGF/Laminin"/>
    <property type="match status" value="2"/>
</dbReference>
<feature type="non-terminal residue" evidence="3">
    <location>
        <position position="1"/>
    </location>
</feature>
<keyword evidence="1" id="KW-1015">Disulfide bond</keyword>
<dbReference type="EMBL" id="CAJOBH010238540">
    <property type="protein sequence ID" value="CAF5100600.1"/>
    <property type="molecule type" value="Genomic_DNA"/>
</dbReference>
<protein>
    <recommendedName>
        <fullName evidence="2">EGF-like domain-containing protein</fullName>
    </recommendedName>
</protein>
<feature type="disulfide bond" evidence="1">
    <location>
        <begin position="91"/>
        <end position="100"/>
    </location>
</feature>
<dbReference type="SMART" id="SM00181">
    <property type="entry name" value="EGF"/>
    <property type="match status" value="2"/>
</dbReference>
<gene>
    <name evidence="4" type="ORF">BYL167_LOCUS64309</name>
    <name evidence="3" type="ORF">CJN711_LOCUS27396</name>
</gene>
<reference evidence="3" key="1">
    <citation type="submission" date="2021-02" db="EMBL/GenBank/DDBJ databases">
        <authorList>
            <person name="Nowell W R."/>
        </authorList>
    </citation>
    <scope>NUCLEOTIDE SEQUENCE</scope>
</reference>
<dbReference type="PROSITE" id="PS00022">
    <property type="entry name" value="EGF_1"/>
    <property type="match status" value="2"/>
</dbReference>
<evidence type="ECO:0000256" key="1">
    <source>
        <dbReference type="PROSITE-ProRule" id="PRU00076"/>
    </source>
</evidence>
<evidence type="ECO:0000259" key="2">
    <source>
        <dbReference type="PROSITE" id="PS50026"/>
    </source>
</evidence>
<keyword evidence="1" id="KW-0245">EGF-like domain</keyword>